<accession>A0A0N1GZ39</accession>
<dbReference type="PRINTS" id="PR00081">
    <property type="entry name" value="GDHRDH"/>
</dbReference>
<dbReference type="EMBL" id="LFJN01000032">
    <property type="protein sequence ID" value="KPI36277.1"/>
    <property type="molecule type" value="Genomic_DNA"/>
</dbReference>
<dbReference type="VEuPathDB" id="FungiDB:AB675_7271"/>
<name>A0A0N1GZ39_9EURO</name>
<evidence type="ECO:0000256" key="1">
    <source>
        <dbReference type="ARBA" id="ARBA00006484"/>
    </source>
</evidence>
<sequence>MGLAKDILSQYKTLPYPTKPFTNQTIVITGSNIGLGLEATRHFARLEAAKIILAVRSIEKGEAAKASIEERTARKGVCEVWEVDLSSYESVKRFGHRLETLDRLDVFVANAGINTRKWTVVEGMESQIVVNCISPLLMGIMVLPKLRESAVRNGTAGVLTYTGSFVHWLTAFPERKFERLFEGLAEKERARMTDRYNVSKMVEMLAVRELAEQVTRSGKEGRVVVSQSNPGWVATNISASEPFPWFVRALKKVMARDTEMGSRTIVNAAEGGEETHGKYLSDCAPDVINPFVTSEDGAQAQKKVWSELCQLLETIEPGVTSNI</sequence>
<gene>
    <name evidence="3" type="ORF">AB675_7271</name>
</gene>
<dbReference type="PANTHER" id="PTHR43157">
    <property type="entry name" value="PHOSPHATIDYLINOSITOL-GLYCAN BIOSYNTHESIS CLASS F PROTEIN-RELATED"/>
    <property type="match status" value="1"/>
</dbReference>
<dbReference type="Proteomes" id="UP000038010">
    <property type="component" value="Unassembled WGS sequence"/>
</dbReference>
<dbReference type="AlphaFoldDB" id="A0A0N1GZ39"/>
<proteinExistence type="inferred from homology"/>
<evidence type="ECO:0000256" key="2">
    <source>
        <dbReference type="ARBA" id="ARBA00023002"/>
    </source>
</evidence>
<evidence type="ECO:0000313" key="4">
    <source>
        <dbReference type="Proteomes" id="UP000038010"/>
    </source>
</evidence>
<dbReference type="GO" id="GO:0016491">
    <property type="term" value="F:oxidoreductase activity"/>
    <property type="evidence" value="ECO:0007669"/>
    <property type="project" value="UniProtKB-KW"/>
</dbReference>
<dbReference type="Gene3D" id="3.40.50.720">
    <property type="entry name" value="NAD(P)-binding Rossmann-like Domain"/>
    <property type="match status" value="1"/>
</dbReference>
<dbReference type="SUPFAM" id="SSF51735">
    <property type="entry name" value="NAD(P)-binding Rossmann-fold domains"/>
    <property type="match status" value="1"/>
</dbReference>
<reference evidence="3 4" key="1">
    <citation type="submission" date="2015-06" db="EMBL/GenBank/DDBJ databases">
        <title>Draft genome of the ant-associated black yeast Phialophora attae CBS 131958.</title>
        <authorList>
            <person name="Moreno L.F."/>
            <person name="Stielow B.J."/>
            <person name="de Hoog S."/>
            <person name="Vicente V.A."/>
            <person name="Weiss V.A."/>
            <person name="de Vries M."/>
            <person name="Cruz L.M."/>
            <person name="Souza E.M."/>
        </authorList>
    </citation>
    <scope>NUCLEOTIDE SEQUENCE [LARGE SCALE GENOMIC DNA]</scope>
    <source>
        <strain evidence="3 4">CBS 131958</strain>
    </source>
</reference>
<dbReference type="STRING" id="1664694.A0A0N1GZ39"/>
<dbReference type="PANTHER" id="PTHR43157:SF31">
    <property type="entry name" value="PHOSPHATIDYLINOSITOL-GLYCAN BIOSYNTHESIS CLASS F PROTEIN"/>
    <property type="match status" value="1"/>
</dbReference>
<keyword evidence="4" id="KW-1185">Reference proteome</keyword>
<dbReference type="InterPro" id="IPR036291">
    <property type="entry name" value="NAD(P)-bd_dom_sf"/>
</dbReference>
<dbReference type="RefSeq" id="XP_017996240.1">
    <property type="nucleotide sequence ID" value="XM_018147626.1"/>
</dbReference>
<dbReference type="OrthoDB" id="542013at2759"/>
<protein>
    <submittedName>
        <fullName evidence="3">Retinol dehydrogenase 12</fullName>
    </submittedName>
</protein>
<dbReference type="Pfam" id="PF00106">
    <property type="entry name" value="adh_short"/>
    <property type="match status" value="1"/>
</dbReference>
<comment type="similarity">
    <text evidence="1">Belongs to the short-chain dehydrogenases/reductases (SDR) family.</text>
</comment>
<comment type="caution">
    <text evidence="3">The sequence shown here is derived from an EMBL/GenBank/DDBJ whole genome shotgun (WGS) entry which is preliminary data.</text>
</comment>
<evidence type="ECO:0000313" key="3">
    <source>
        <dbReference type="EMBL" id="KPI36277.1"/>
    </source>
</evidence>
<dbReference type="GeneID" id="28739506"/>
<keyword evidence="2" id="KW-0560">Oxidoreductase</keyword>
<dbReference type="InterPro" id="IPR002347">
    <property type="entry name" value="SDR_fam"/>
</dbReference>
<organism evidence="3 4">
    <name type="scientific">Cyphellophora attinorum</name>
    <dbReference type="NCBI Taxonomy" id="1664694"/>
    <lineage>
        <taxon>Eukaryota</taxon>
        <taxon>Fungi</taxon>
        <taxon>Dikarya</taxon>
        <taxon>Ascomycota</taxon>
        <taxon>Pezizomycotina</taxon>
        <taxon>Eurotiomycetes</taxon>
        <taxon>Chaetothyriomycetidae</taxon>
        <taxon>Chaetothyriales</taxon>
        <taxon>Cyphellophoraceae</taxon>
        <taxon>Cyphellophora</taxon>
    </lineage>
</organism>